<dbReference type="RefSeq" id="WP_095045240.1">
    <property type="nucleotide sequence ID" value="NZ_LN890656.1"/>
</dbReference>
<accession>A0A160T9Y7</accession>
<dbReference type="CDD" id="cd00118">
    <property type="entry name" value="LysM"/>
    <property type="match status" value="2"/>
</dbReference>
<protein>
    <recommendedName>
        <fullName evidence="2">LysM domain-containing protein</fullName>
    </recommendedName>
</protein>
<dbReference type="PROSITE" id="PS51257">
    <property type="entry name" value="PROKAR_LIPOPROTEIN"/>
    <property type="match status" value="1"/>
</dbReference>
<dbReference type="PANTHER" id="PTHR33734">
    <property type="entry name" value="LYSM DOMAIN-CONTAINING GPI-ANCHORED PROTEIN 2"/>
    <property type="match status" value="1"/>
</dbReference>
<name>A0A160T9Y7_9CHLR</name>
<dbReference type="OrthoDB" id="166196at2"/>
<dbReference type="SUPFAM" id="SSF54106">
    <property type="entry name" value="LysM domain"/>
    <property type="match status" value="2"/>
</dbReference>
<dbReference type="PROSITE" id="PS51782">
    <property type="entry name" value="LYSM"/>
    <property type="match status" value="2"/>
</dbReference>
<evidence type="ECO:0000313" key="4">
    <source>
        <dbReference type="Proteomes" id="UP000215027"/>
    </source>
</evidence>
<feature type="domain" description="LysM" evidence="2">
    <location>
        <begin position="197"/>
        <end position="241"/>
    </location>
</feature>
<feature type="domain" description="LysM" evidence="2">
    <location>
        <begin position="137"/>
        <end position="181"/>
    </location>
</feature>
<dbReference type="KEGG" id="pbf:CFX0092_B0356"/>
<proteinExistence type="predicted"/>
<dbReference type="Gene3D" id="3.10.350.10">
    <property type="entry name" value="LysM domain"/>
    <property type="match status" value="2"/>
</dbReference>
<dbReference type="AlphaFoldDB" id="A0A160T9Y7"/>
<dbReference type="SMART" id="SM00257">
    <property type="entry name" value="LysM"/>
    <property type="match status" value="2"/>
</dbReference>
<dbReference type="InterPro" id="IPR018392">
    <property type="entry name" value="LysM"/>
</dbReference>
<gene>
    <name evidence="3" type="ORF">CFX0092_B0356</name>
</gene>
<dbReference type="InterPro" id="IPR036779">
    <property type="entry name" value="LysM_dom_sf"/>
</dbReference>
<organism evidence="3 4">
    <name type="scientific">Candidatus Promineifilum breve</name>
    <dbReference type="NCBI Taxonomy" id="1806508"/>
    <lineage>
        <taxon>Bacteria</taxon>
        <taxon>Bacillati</taxon>
        <taxon>Chloroflexota</taxon>
        <taxon>Ardenticatenia</taxon>
        <taxon>Candidatus Promineifilales</taxon>
        <taxon>Candidatus Promineifilaceae</taxon>
        <taxon>Candidatus Promineifilum</taxon>
    </lineage>
</organism>
<sequence length="241" mass="24239">MVLDRIAQVVLIVFGALLLALLVLGLAISCRPLGADPAATATALAASATPLVGTQVPAGPSPTWPSVTLAPSPTPTGPATAYPGPTATPTTTTDPGAVITPGATTDPGNITNPGATTVPVATAVPPIATVYVPGATVGHIVSRGEWLLQIARCYGVDYNALLAANPMPNPHYILPGQRLTVPNIGSQGPIVGAPCVVGYTVAAGDTWQSLAQRHATTTAILQRANPGALVVGRAIWVPRVP</sequence>
<dbReference type="EMBL" id="LN890656">
    <property type="protein sequence ID" value="CUS05890.1"/>
    <property type="molecule type" value="Genomic_DNA"/>
</dbReference>
<reference evidence="3" key="1">
    <citation type="submission" date="2016-01" db="EMBL/GenBank/DDBJ databases">
        <authorList>
            <person name="Mcilroy J.S."/>
            <person name="Karst M S."/>
            <person name="Albertsen M."/>
        </authorList>
    </citation>
    <scope>NUCLEOTIDE SEQUENCE</scope>
    <source>
        <strain evidence="3">Cfx-K</strain>
    </source>
</reference>
<dbReference type="GO" id="GO:0008932">
    <property type="term" value="F:lytic endotransglycosylase activity"/>
    <property type="evidence" value="ECO:0007669"/>
    <property type="project" value="TreeGrafter"/>
</dbReference>
<dbReference type="Pfam" id="PF01476">
    <property type="entry name" value="LysM"/>
    <property type="match status" value="2"/>
</dbReference>
<dbReference type="PANTHER" id="PTHR33734:SF22">
    <property type="entry name" value="MEMBRANE-BOUND LYTIC MUREIN TRANSGLYCOSYLASE D"/>
    <property type="match status" value="1"/>
</dbReference>
<evidence type="ECO:0000259" key="2">
    <source>
        <dbReference type="PROSITE" id="PS51782"/>
    </source>
</evidence>
<feature type="region of interest" description="Disordered" evidence="1">
    <location>
        <begin position="70"/>
        <end position="97"/>
    </location>
</feature>
<evidence type="ECO:0000256" key="1">
    <source>
        <dbReference type="SAM" id="MobiDB-lite"/>
    </source>
</evidence>
<feature type="compositionally biased region" description="Low complexity" evidence="1">
    <location>
        <begin position="77"/>
        <end position="97"/>
    </location>
</feature>
<keyword evidence="4" id="KW-1185">Reference proteome</keyword>
<dbReference type="Proteomes" id="UP000215027">
    <property type="component" value="Chromosome II"/>
</dbReference>
<evidence type="ECO:0000313" key="3">
    <source>
        <dbReference type="EMBL" id="CUS05890.1"/>
    </source>
</evidence>